<dbReference type="GO" id="GO:0006396">
    <property type="term" value="P:RNA processing"/>
    <property type="evidence" value="ECO:0007669"/>
    <property type="project" value="InterPro"/>
</dbReference>
<dbReference type="Proteomes" id="UP000290289">
    <property type="component" value="Chromosome 14"/>
</dbReference>
<proteinExistence type="predicted"/>
<protein>
    <submittedName>
        <fullName evidence="1">Uncharacterized protein</fullName>
    </submittedName>
</protein>
<accession>A0A498HYK1</accession>
<name>A0A498HYK1_MALDO</name>
<gene>
    <name evidence="1" type="ORF">DVH24_019586</name>
</gene>
<sequence length="68" mass="7909">MQRFVEQIVGYDFRNKGALTHSSYSESPSFQRLKFIGNAALCCAPPMSLEKTRRRIWWSLRQTLCLLA</sequence>
<dbReference type="AlphaFoldDB" id="A0A498HYK1"/>
<dbReference type="EMBL" id="RDQH01000340">
    <property type="protein sequence ID" value="RXH76698.1"/>
    <property type="molecule type" value="Genomic_DNA"/>
</dbReference>
<dbReference type="Gene3D" id="1.10.1520.10">
    <property type="entry name" value="Ribonuclease III domain"/>
    <property type="match status" value="1"/>
</dbReference>
<dbReference type="GO" id="GO:0004525">
    <property type="term" value="F:ribonuclease III activity"/>
    <property type="evidence" value="ECO:0007669"/>
    <property type="project" value="InterPro"/>
</dbReference>
<evidence type="ECO:0000313" key="1">
    <source>
        <dbReference type="EMBL" id="RXH76698.1"/>
    </source>
</evidence>
<dbReference type="SUPFAM" id="SSF69065">
    <property type="entry name" value="RNase III domain-like"/>
    <property type="match status" value="1"/>
</dbReference>
<reference evidence="1 2" key="1">
    <citation type="submission" date="2018-10" db="EMBL/GenBank/DDBJ databases">
        <title>A high-quality apple genome assembly.</title>
        <authorList>
            <person name="Hu J."/>
        </authorList>
    </citation>
    <scope>NUCLEOTIDE SEQUENCE [LARGE SCALE GENOMIC DNA]</scope>
    <source>
        <strain evidence="2">cv. HFTH1</strain>
        <tissue evidence="1">Young leaf</tissue>
    </source>
</reference>
<dbReference type="InterPro" id="IPR036389">
    <property type="entry name" value="RNase_III_sf"/>
</dbReference>
<keyword evidence="2" id="KW-1185">Reference proteome</keyword>
<comment type="caution">
    <text evidence="1">The sequence shown here is derived from an EMBL/GenBank/DDBJ whole genome shotgun (WGS) entry which is preliminary data.</text>
</comment>
<evidence type="ECO:0000313" key="2">
    <source>
        <dbReference type="Proteomes" id="UP000290289"/>
    </source>
</evidence>
<organism evidence="1 2">
    <name type="scientific">Malus domestica</name>
    <name type="common">Apple</name>
    <name type="synonym">Pyrus malus</name>
    <dbReference type="NCBI Taxonomy" id="3750"/>
    <lineage>
        <taxon>Eukaryota</taxon>
        <taxon>Viridiplantae</taxon>
        <taxon>Streptophyta</taxon>
        <taxon>Embryophyta</taxon>
        <taxon>Tracheophyta</taxon>
        <taxon>Spermatophyta</taxon>
        <taxon>Magnoliopsida</taxon>
        <taxon>eudicotyledons</taxon>
        <taxon>Gunneridae</taxon>
        <taxon>Pentapetalae</taxon>
        <taxon>rosids</taxon>
        <taxon>fabids</taxon>
        <taxon>Rosales</taxon>
        <taxon>Rosaceae</taxon>
        <taxon>Amygdaloideae</taxon>
        <taxon>Maleae</taxon>
        <taxon>Malus</taxon>
    </lineage>
</organism>